<protein>
    <submittedName>
        <fullName evidence="1">Uncharacterized protein</fullName>
    </submittedName>
</protein>
<proteinExistence type="predicted"/>
<gene>
    <name evidence="1" type="ORF">K3G42_030213</name>
</gene>
<accession>A0ACB8F6U2</accession>
<keyword evidence="2" id="KW-1185">Reference proteome</keyword>
<comment type="caution">
    <text evidence="1">The sequence shown here is derived from an EMBL/GenBank/DDBJ whole genome shotgun (WGS) entry which is preliminary data.</text>
</comment>
<dbReference type="EMBL" id="CM037618">
    <property type="protein sequence ID" value="KAH8000981.1"/>
    <property type="molecule type" value="Genomic_DNA"/>
</dbReference>
<sequence>MAPERTIAVPRGCSFPGVRGVRDGGAESKQERAAERGPSFPARAAGFQEPGQLQAQLALPRRPAGQ</sequence>
<dbReference type="Proteomes" id="UP000827872">
    <property type="component" value="Linkage Group LG05"/>
</dbReference>
<organism evidence="1 2">
    <name type="scientific">Sphaerodactylus townsendi</name>
    <dbReference type="NCBI Taxonomy" id="933632"/>
    <lineage>
        <taxon>Eukaryota</taxon>
        <taxon>Metazoa</taxon>
        <taxon>Chordata</taxon>
        <taxon>Craniata</taxon>
        <taxon>Vertebrata</taxon>
        <taxon>Euteleostomi</taxon>
        <taxon>Lepidosauria</taxon>
        <taxon>Squamata</taxon>
        <taxon>Bifurcata</taxon>
        <taxon>Gekkota</taxon>
        <taxon>Sphaerodactylidae</taxon>
        <taxon>Sphaerodactylus</taxon>
    </lineage>
</organism>
<evidence type="ECO:0000313" key="1">
    <source>
        <dbReference type="EMBL" id="KAH8000981.1"/>
    </source>
</evidence>
<name>A0ACB8F6U2_9SAUR</name>
<reference evidence="1" key="1">
    <citation type="submission" date="2021-08" db="EMBL/GenBank/DDBJ databases">
        <title>The first chromosome-level gecko genome reveals the dynamic sex chromosomes of Neotropical dwarf geckos (Sphaerodactylidae: Sphaerodactylus).</title>
        <authorList>
            <person name="Pinto B.J."/>
            <person name="Keating S.E."/>
            <person name="Gamble T."/>
        </authorList>
    </citation>
    <scope>NUCLEOTIDE SEQUENCE</scope>
    <source>
        <strain evidence="1">TG3544</strain>
    </source>
</reference>
<evidence type="ECO:0000313" key="2">
    <source>
        <dbReference type="Proteomes" id="UP000827872"/>
    </source>
</evidence>